<evidence type="ECO:0000313" key="1">
    <source>
        <dbReference type="EMBL" id="CAG6469403.1"/>
    </source>
</evidence>
<dbReference type="AlphaFoldDB" id="A0A8D8B5V9"/>
<accession>A0A8D8B5V9</accession>
<protein>
    <submittedName>
        <fullName evidence="1">(northern house mosquito) hypothetical protein</fullName>
    </submittedName>
</protein>
<dbReference type="EMBL" id="HBUE01062915">
    <property type="protein sequence ID" value="CAG6469403.1"/>
    <property type="molecule type" value="Transcribed_RNA"/>
</dbReference>
<proteinExistence type="predicted"/>
<organism evidence="1">
    <name type="scientific">Culex pipiens</name>
    <name type="common">House mosquito</name>
    <dbReference type="NCBI Taxonomy" id="7175"/>
    <lineage>
        <taxon>Eukaryota</taxon>
        <taxon>Metazoa</taxon>
        <taxon>Ecdysozoa</taxon>
        <taxon>Arthropoda</taxon>
        <taxon>Hexapoda</taxon>
        <taxon>Insecta</taxon>
        <taxon>Pterygota</taxon>
        <taxon>Neoptera</taxon>
        <taxon>Endopterygota</taxon>
        <taxon>Diptera</taxon>
        <taxon>Nematocera</taxon>
        <taxon>Culicoidea</taxon>
        <taxon>Culicidae</taxon>
        <taxon>Culicinae</taxon>
        <taxon>Culicini</taxon>
        <taxon>Culex</taxon>
        <taxon>Culex</taxon>
    </lineage>
</organism>
<sequence length="102" mass="11226">MEASASTIIWKEGGKDRIGFGLNGSAFRDDFRHNLCRSHCLFDMFVSLLNERSNHFLLLVIWDLLSSFTTSATETGASTGVGESTAATSAQLSRLFQGSLRY</sequence>
<reference evidence="1" key="1">
    <citation type="submission" date="2021-05" db="EMBL/GenBank/DDBJ databases">
        <authorList>
            <person name="Alioto T."/>
            <person name="Alioto T."/>
            <person name="Gomez Garrido J."/>
        </authorList>
    </citation>
    <scope>NUCLEOTIDE SEQUENCE</scope>
</reference>
<name>A0A8D8B5V9_CULPI</name>